<dbReference type="EMBL" id="CP005990">
    <property type="protein sequence ID" value="AGY91204.1"/>
    <property type="molecule type" value="Genomic_DNA"/>
</dbReference>
<dbReference type="Gene3D" id="3.30.700.10">
    <property type="entry name" value="Glycoprotein, Type 4 Pilin"/>
    <property type="match status" value="1"/>
</dbReference>
<keyword evidence="1" id="KW-1133">Transmembrane helix</keyword>
<accession>U5T117</accession>
<dbReference type="STRING" id="1335757.SPICUR_00895"/>
<dbReference type="PROSITE" id="PS00409">
    <property type="entry name" value="PROKAR_NTER_METHYL"/>
    <property type="match status" value="1"/>
</dbReference>
<dbReference type="Proteomes" id="UP000017640">
    <property type="component" value="Chromosome"/>
</dbReference>
<evidence type="ECO:0000313" key="2">
    <source>
        <dbReference type="EMBL" id="AGY91204.1"/>
    </source>
</evidence>
<proteinExistence type="predicted"/>
<keyword evidence="3" id="KW-1185">Reference proteome</keyword>
<feature type="transmembrane region" description="Helical" evidence="1">
    <location>
        <begin position="12"/>
        <end position="32"/>
    </location>
</feature>
<keyword evidence="1" id="KW-0472">Membrane</keyword>
<dbReference type="AlphaFoldDB" id="U5T117"/>
<dbReference type="SUPFAM" id="SSF54523">
    <property type="entry name" value="Pili subunits"/>
    <property type="match status" value="1"/>
</dbReference>
<keyword evidence="1" id="KW-0812">Transmembrane</keyword>
<dbReference type="KEGG" id="spiu:SPICUR_00895"/>
<reference evidence="2 3" key="1">
    <citation type="journal article" date="2013" name="BMC Genomics">
        <title>Genomes of "Spiribacter", a streamlined, successful halophilic bacterium.</title>
        <authorList>
            <person name="Lopez-Perez M."/>
            <person name="Ghai R."/>
            <person name="Leon M.J."/>
            <person name="Rodriguez-Olmos A."/>
            <person name="Copa-Patino J.L."/>
            <person name="Soliveri J."/>
            <person name="Sanchez-Porro C."/>
            <person name="Ventosa A."/>
            <person name="Rodriguez-Valera F."/>
        </authorList>
    </citation>
    <scope>NUCLEOTIDE SEQUENCE [LARGE SCALE GENOMIC DNA]</scope>
    <source>
        <strain evidence="2 3">UAH-SP71</strain>
    </source>
</reference>
<evidence type="ECO:0008006" key="4">
    <source>
        <dbReference type="Google" id="ProtNLM"/>
    </source>
</evidence>
<dbReference type="NCBIfam" id="TIGR02532">
    <property type="entry name" value="IV_pilin_GFxxxE"/>
    <property type="match status" value="1"/>
</dbReference>
<name>U5T117_9GAMM</name>
<dbReference type="HOGENOM" id="CLU_1712154_0_0_6"/>
<evidence type="ECO:0000313" key="3">
    <source>
        <dbReference type="Proteomes" id="UP000017640"/>
    </source>
</evidence>
<protein>
    <recommendedName>
        <fullName evidence="4">Prepilin-type N-terminal cleavage/methylation domain-containing protein</fullName>
    </recommendedName>
</protein>
<dbReference type="RefSeq" id="WP_023365092.1">
    <property type="nucleotide sequence ID" value="NC_022664.1"/>
</dbReference>
<dbReference type="eggNOG" id="COG2165">
    <property type="taxonomic scope" value="Bacteria"/>
</dbReference>
<dbReference type="Pfam" id="PF07963">
    <property type="entry name" value="N_methyl"/>
    <property type="match status" value="1"/>
</dbReference>
<organism evidence="2 3">
    <name type="scientific">Spiribacter curvatus</name>
    <dbReference type="NCBI Taxonomy" id="1335757"/>
    <lineage>
        <taxon>Bacteria</taxon>
        <taxon>Pseudomonadati</taxon>
        <taxon>Pseudomonadota</taxon>
        <taxon>Gammaproteobacteria</taxon>
        <taxon>Chromatiales</taxon>
        <taxon>Ectothiorhodospiraceae</taxon>
        <taxon>Spiribacter</taxon>
    </lineage>
</organism>
<dbReference type="InterPro" id="IPR045584">
    <property type="entry name" value="Pilin-like"/>
</dbReference>
<dbReference type="InterPro" id="IPR012902">
    <property type="entry name" value="N_methyl_site"/>
</dbReference>
<sequence>MRFRSTKCHKGFTLIELVVTLAVLGILASFIGRPLIDLIENRTELEQQTDQQANIEYALARITDEVRFRGLKINCNPGSISFGTPQQTVYQRNTATNELVVNQTPMASTASSSILVNNVTRFECKTIPPAQALHELVLESDGAVYTVRAFKRN</sequence>
<gene>
    <name evidence="2" type="ORF">SPICUR_00895</name>
</gene>
<evidence type="ECO:0000256" key="1">
    <source>
        <dbReference type="SAM" id="Phobius"/>
    </source>
</evidence>